<sequence length="160" mass="17144">MLKLNINGKTVDVYSDPTTPLLWVLRCELKMTGTKFGCGVGVCGACTVLVGKEAKTSCQEKLSDIGANDVTTIEGLRGLQARALKEAWTRIDVVQCGYCQSAQLMAASALILNNPHPNAKDIDCAMHGIICRCGTYPRIRQAILEATGQVRSNASPCEKG</sequence>
<dbReference type="OrthoDB" id="9179439at2"/>
<dbReference type="GO" id="GO:0046872">
    <property type="term" value="F:metal ion binding"/>
    <property type="evidence" value="ECO:0007669"/>
    <property type="project" value="UniProtKB-KW"/>
</dbReference>
<evidence type="ECO:0000256" key="2">
    <source>
        <dbReference type="ARBA" id="ARBA00022723"/>
    </source>
</evidence>
<gene>
    <name evidence="7" type="ORF">SAMN05192539_1003221</name>
</gene>
<dbReference type="InterPro" id="IPR036884">
    <property type="entry name" value="2Fe-2S-bd_dom_sf"/>
</dbReference>
<dbReference type="Proteomes" id="UP000198866">
    <property type="component" value="Unassembled WGS sequence"/>
</dbReference>
<proteinExistence type="predicted"/>
<dbReference type="PANTHER" id="PTHR44379">
    <property type="entry name" value="OXIDOREDUCTASE WITH IRON-SULFUR SUBUNIT"/>
    <property type="match status" value="1"/>
</dbReference>
<dbReference type="InterPro" id="IPR012675">
    <property type="entry name" value="Beta-grasp_dom_sf"/>
</dbReference>
<keyword evidence="2" id="KW-0479">Metal-binding</keyword>
<dbReference type="RefSeq" id="WP_090863999.1">
    <property type="nucleotide sequence ID" value="NZ_FNYE01000003.1"/>
</dbReference>
<keyword evidence="3" id="KW-0560">Oxidoreductase</keyword>
<dbReference type="InterPro" id="IPR036010">
    <property type="entry name" value="2Fe-2S_ferredoxin-like_sf"/>
</dbReference>
<evidence type="ECO:0000313" key="8">
    <source>
        <dbReference type="Proteomes" id="UP000198866"/>
    </source>
</evidence>
<keyword evidence="5" id="KW-0411">Iron-sulfur</keyword>
<dbReference type="Pfam" id="PF00111">
    <property type="entry name" value="Fer2"/>
    <property type="match status" value="1"/>
</dbReference>
<dbReference type="Pfam" id="PF01799">
    <property type="entry name" value="Fer2_2"/>
    <property type="match status" value="1"/>
</dbReference>
<evidence type="ECO:0000256" key="4">
    <source>
        <dbReference type="ARBA" id="ARBA00023004"/>
    </source>
</evidence>
<evidence type="ECO:0000256" key="5">
    <source>
        <dbReference type="ARBA" id="ARBA00023014"/>
    </source>
</evidence>
<dbReference type="PROSITE" id="PS00197">
    <property type="entry name" value="2FE2S_FER_1"/>
    <property type="match status" value="1"/>
</dbReference>
<dbReference type="CDD" id="cd00207">
    <property type="entry name" value="fer2"/>
    <property type="match status" value="1"/>
</dbReference>
<dbReference type="PROSITE" id="PS51085">
    <property type="entry name" value="2FE2S_FER_2"/>
    <property type="match status" value="1"/>
</dbReference>
<evidence type="ECO:0000259" key="6">
    <source>
        <dbReference type="PROSITE" id="PS51085"/>
    </source>
</evidence>
<protein>
    <submittedName>
        <fullName evidence="7">Isoquinoline 1-oxidoreductase, alpha subunit</fullName>
    </submittedName>
</protein>
<keyword evidence="8" id="KW-1185">Reference proteome</keyword>
<dbReference type="AlphaFoldDB" id="A0A1H6SM29"/>
<keyword evidence="4" id="KW-0408">Iron</keyword>
<dbReference type="InterPro" id="IPR002888">
    <property type="entry name" value="2Fe-2S-bd"/>
</dbReference>
<dbReference type="InterPro" id="IPR001041">
    <property type="entry name" value="2Fe-2S_ferredoxin-type"/>
</dbReference>
<dbReference type="GO" id="GO:0016491">
    <property type="term" value="F:oxidoreductase activity"/>
    <property type="evidence" value="ECO:0007669"/>
    <property type="project" value="UniProtKB-KW"/>
</dbReference>
<evidence type="ECO:0000313" key="7">
    <source>
        <dbReference type="EMBL" id="SEI66954.1"/>
    </source>
</evidence>
<organism evidence="7 8">
    <name type="scientific">Paraburkholderia diazotrophica</name>
    <dbReference type="NCBI Taxonomy" id="667676"/>
    <lineage>
        <taxon>Bacteria</taxon>
        <taxon>Pseudomonadati</taxon>
        <taxon>Pseudomonadota</taxon>
        <taxon>Betaproteobacteria</taxon>
        <taxon>Burkholderiales</taxon>
        <taxon>Burkholderiaceae</taxon>
        <taxon>Paraburkholderia</taxon>
    </lineage>
</organism>
<dbReference type="SUPFAM" id="SSF54292">
    <property type="entry name" value="2Fe-2S ferredoxin-like"/>
    <property type="match status" value="1"/>
</dbReference>
<accession>A0A1H6SM29</accession>
<dbReference type="SUPFAM" id="SSF47741">
    <property type="entry name" value="CO dehydrogenase ISP C-domain like"/>
    <property type="match status" value="1"/>
</dbReference>
<dbReference type="InterPro" id="IPR006058">
    <property type="entry name" value="2Fe2S_fd_BS"/>
</dbReference>
<dbReference type="InterPro" id="IPR051452">
    <property type="entry name" value="Diverse_Oxidoreductases"/>
</dbReference>
<dbReference type="GO" id="GO:0051537">
    <property type="term" value="F:2 iron, 2 sulfur cluster binding"/>
    <property type="evidence" value="ECO:0007669"/>
    <property type="project" value="UniProtKB-KW"/>
</dbReference>
<dbReference type="STRING" id="667676.SAMN05192539_1003221"/>
<dbReference type="Gene3D" id="3.10.20.30">
    <property type="match status" value="1"/>
</dbReference>
<evidence type="ECO:0000256" key="1">
    <source>
        <dbReference type="ARBA" id="ARBA00022714"/>
    </source>
</evidence>
<name>A0A1H6SM29_9BURK</name>
<keyword evidence="1" id="KW-0001">2Fe-2S</keyword>
<reference evidence="8" key="1">
    <citation type="submission" date="2016-10" db="EMBL/GenBank/DDBJ databases">
        <authorList>
            <person name="Varghese N."/>
            <person name="Submissions S."/>
        </authorList>
    </citation>
    <scope>NUCLEOTIDE SEQUENCE [LARGE SCALE GENOMIC DNA]</scope>
    <source>
        <strain evidence="8">LMG 26031</strain>
    </source>
</reference>
<dbReference type="Gene3D" id="1.10.150.120">
    <property type="entry name" value="[2Fe-2S]-binding domain"/>
    <property type="match status" value="1"/>
</dbReference>
<dbReference type="EMBL" id="FNYE01000003">
    <property type="protein sequence ID" value="SEI66954.1"/>
    <property type="molecule type" value="Genomic_DNA"/>
</dbReference>
<dbReference type="PANTHER" id="PTHR44379:SF2">
    <property type="entry name" value="BLR6218 PROTEIN"/>
    <property type="match status" value="1"/>
</dbReference>
<evidence type="ECO:0000256" key="3">
    <source>
        <dbReference type="ARBA" id="ARBA00023002"/>
    </source>
</evidence>
<feature type="domain" description="2Fe-2S ferredoxin-type" evidence="6">
    <location>
        <begin position="1"/>
        <end position="76"/>
    </location>
</feature>